<proteinExistence type="predicted"/>
<protein>
    <submittedName>
        <fullName evidence="1">Putative ovule protein</fullName>
    </submittedName>
</protein>
<evidence type="ECO:0000313" key="1">
    <source>
        <dbReference type="EMBL" id="JAP19667.1"/>
    </source>
</evidence>
<name>A0A0V0HHN9_SOLCH</name>
<dbReference type="EMBL" id="GEDG01020453">
    <property type="protein sequence ID" value="JAP19110.1"/>
    <property type="molecule type" value="Transcribed_RNA"/>
</dbReference>
<dbReference type="EMBL" id="GEDG01019767">
    <property type="protein sequence ID" value="JAP19667.1"/>
    <property type="molecule type" value="Transcribed_RNA"/>
</dbReference>
<organism evidence="1">
    <name type="scientific">Solanum chacoense</name>
    <name type="common">Chaco potato</name>
    <dbReference type="NCBI Taxonomy" id="4108"/>
    <lineage>
        <taxon>Eukaryota</taxon>
        <taxon>Viridiplantae</taxon>
        <taxon>Streptophyta</taxon>
        <taxon>Embryophyta</taxon>
        <taxon>Tracheophyta</taxon>
        <taxon>Spermatophyta</taxon>
        <taxon>Magnoliopsida</taxon>
        <taxon>eudicotyledons</taxon>
        <taxon>Gunneridae</taxon>
        <taxon>Pentapetalae</taxon>
        <taxon>asterids</taxon>
        <taxon>lamiids</taxon>
        <taxon>Solanales</taxon>
        <taxon>Solanaceae</taxon>
        <taxon>Solanoideae</taxon>
        <taxon>Solaneae</taxon>
        <taxon>Solanum</taxon>
    </lineage>
</organism>
<reference evidence="1" key="1">
    <citation type="submission" date="2015-12" db="EMBL/GenBank/DDBJ databases">
        <title>Gene expression during late stages of embryo sac development: a critical building block for successful pollen-pistil interactions.</title>
        <authorList>
            <person name="Liu Y."/>
            <person name="Joly V."/>
            <person name="Sabar M."/>
            <person name="Matton D.P."/>
        </authorList>
    </citation>
    <scope>NUCLEOTIDE SEQUENCE</scope>
</reference>
<sequence>MANKFWDEIKGPKVHEPLHLALCPLTESRESKGQNILLNFLITNQFGMKPKGQRHLGPCALPFAP</sequence>
<accession>A0A0V0HHN9</accession>
<dbReference type="AlphaFoldDB" id="A0A0V0HHN9"/>